<accession>A0ACB9ZD98</accession>
<protein>
    <submittedName>
        <fullName evidence="1">Uncharacterized protein</fullName>
    </submittedName>
</protein>
<sequence length="242" mass="27850">MTSNMKYDKVKETEDSAESDQDVSESLLHGETSSPRKTRRLGYFLWVLLAENALFALALLAFWKAFVPSPTNLHYQVLTKDNKTYPSGPLSWSQHFEALPCGKTPDEARARGCEFDMLVTAWLPPRCIDRELVDEFMDVGKWQFYTRLHGTEEDKYSSYDPDFLGSVNTTIYTSRSWHVTHCFYMFKKLSRALVSGRTVDAEAVSEPHTEHCMKTMLNQLKYGSILDPDEIDTYLEIIYPPC</sequence>
<dbReference type="EMBL" id="MU393435">
    <property type="protein sequence ID" value="KAI4868790.1"/>
    <property type="molecule type" value="Genomic_DNA"/>
</dbReference>
<keyword evidence="2" id="KW-1185">Reference proteome</keyword>
<dbReference type="Proteomes" id="UP001497700">
    <property type="component" value="Unassembled WGS sequence"/>
</dbReference>
<comment type="caution">
    <text evidence="1">The sequence shown here is derived from an EMBL/GenBank/DDBJ whole genome shotgun (WGS) entry which is preliminary data.</text>
</comment>
<evidence type="ECO:0000313" key="2">
    <source>
        <dbReference type="Proteomes" id="UP001497700"/>
    </source>
</evidence>
<reference evidence="1 2" key="1">
    <citation type="journal article" date="2022" name="New Phytol.">
        <title>Ecological generalism drives hyperdiversity of secondary metabolite gene clusters in xylarialean endophytes.</title>
        <authorList>
            <person name="Franco M.E.E."/>
            <person name="Wisecaver J.H."/>
            <person name="Arnold A.E."/>
            <person name="Ju Y.M."/>
            <person name="Slot J.C."/>
            <person name="Ahrendt S."/>
            <person name="Moore L.P."/>
            <person name="Eastman K.E."/>
            <person name="Scott K."/>
            <person name="Konkel Z."/>
            <person name="Mondo S.J."/>
            <person name="Kuo A."/>
            <person name="Hayes R.D."/>
            <person name="Haridas S."/>
            <person name="Andreopoulos B."/>
            <person name="Riley R."/>
            <person name="LaButti K."/>
            <person name="Pangilinan J."/>
            <person name="Lipzen A."/>
            <person name="Amirebrahimi M."/>
            <person name="Yan J."/>
            <person name="Adam C."/>
            <person name="Keymanesh K."/>
            <person name="Ng V."/>
            <person name="Louie K."/>
            <person name="Northen T."/>
            <person name="Drula E."/>
            <person name="Henrissat B."/>
            <person name="Hsieh H.M."/>
            <person name="Youens-Clark K."/>
            <person name="Lutzoni F."/>
            <person name="Miadlikowska J."/>
            <person name="Eastwood D.C."/>
            <person name="Hamelin R.C."/>
            <person name="Grigoriev I.V."/>
            <person name="U'Ren J.M."/>
        </authorList>
    </citation>
    <scope>NUCLEOTIDE SEQUENCE [LARGE SCALE GENOMIC DNA]</scope>
    <source>
        <strain evidence="1 2">CBS 119005</strain>
    </source>
</reference>
<evidence type="ECO:0000313" key="1">
    <source>
        <dbReference type="EMBL" id="KAI4868790.1"/>
    </source>
</evidence>
<name>A0ACB9ZD98_9PEZI</name>
<proteinExistence type="predicted"/>
<organism evidence="1 2">
    <name type="scientific">Hypoxylon rubiginosum</name>
    <dbReference type="NCBI Taxonomy" id="110542"/>
    <lineage>
        <taxon>Eukaryota</taxon>
        <taxon>Fungi</taxon>
        <taxon>Dikarya</taxon>
        <taxon>Ascomycota</taxon>
        <taxon>Pezizomycotina</taxon>
        <taxon>Sordariomycetes</taxon>
        <taxon>Xylariomycetidae</taxon>
        <taxon>Xylariales</taxon>
        <taxon>Hypoxylaceae</taxon>
        <taxon>Hypoxylon</taxon>
    </lineage>
</organism>
<gene>
    <name evidence="1" type="ORF">F4820DRAFT_408737</name>
</gene>